<organism evidence="1 2">
    <name type="scientific">Bacteroides ovatus</name>
    <dbReference type="NCBI Taxonomy" id="28116"/>
    <lineage>
        <taxon>Bacteria</taxon>
        <taxon>Pseudomonadati</taxon>
        <taxon>Bacteroidota</taxon>
        <taxon>Bacteroidia</taxon>
        <taxon>Bacteroidales</taxon>
        <taxon>Bacteroidaceae</taxon>
        <taxon>Bacteroides</taxon>
    </lineage>
</organism>
<accession>A0A139KSC7</accession>
<dbReference type="Pfam" id="PF18943">
    <property type="entry name" value="DUF5690"/>
    <property type="match status" value="1"/>
</dbReference>
<dbReference type="RefSeq" id="WP_004316051.1">
    <property type="nucleotide sequence ID" value="NZ_CAKJYS010000001.1"/>
</dbReference>
<evidence type="ECO:0000313" key="1">
    <source>
        <dbReference type="EMBL" id="KAB1325316.1"/>
    </source>
</evidence>
<dbReference type="EMBL" id="VWFC01000017">
    <property type="protein sequence ID" value="KAB1325316.1"/>
    <property type="molecule type" value="Genomic_DNA"/>
</dbReference>
<proteinExistence type="predicted"/>
<reference evidence="1 2" key="1">
    <citation type="journal article" date="2019" name="Nat. Med.">
        <title>A library of human gut bacterial isolates paired with longitudinal multiomics data enables mechanistic microbiome research.</title>
        <authorList>
            <person name="Poyet M."/>
            <person name="Groussin M."/>
            <person name="Gibbons S.M."/>
            <person name="Avila-Pacheco J."/>
            <person name="Jiang X."/>
            <person name="Kearney S.M."/>
            <person name="Perrotta A.R."/>
            <person name="Berdy B."/>
            <person name="Zhao S."/>
            <person name="Lieberman T.D."/>
            <person name="Swanson P.K."/>
            <person name="Smith M."/>
            <person name="Roesemann S."/>
            <person name="Alexander J.E."/>
            <person name="Rich S.A."/>
            <person name="Livny J."/>
            <person name="Vlamakis H."/>
            <person name="Clish C."/>
            <person name="Bullock K."/>
            <person name="Deik A."/>
            <person name="Scott J."/>
            <person name="Pierce K.A."/>
            <person name="Xavier R.J."/>
            <person name="Alm E.J."/>
        </authorList>
    </citation>
    <scope>NUCLEOTIDE SEQUENCE [LARGE SCALE GENOMIC DNA]</scope>
    <source>
        <strain evidence="1 2">BIOML-A2</strain>
    </source>
</reference>
<name>A0A139KSC7_BACOV</name>
<protein>
    <submittedName>
        <fullName evidence="1">Uncharacterized protein</fullName>
    </submittedName>
</protein>
<dbReference type="InterPro" id="IPR043745">
    <property type="entry name" value="DUF5690"/>
</dbReference>
<gene>
    <name evidence="1" type="ORF">F3B53_14675</name>
</gene>
<sequence>MKTITEAISKQSSNRRLADFLFILWAGGAALLSYSLVYTLRKPFTAATFDGIEAFGFDYKVLVTIIQIAGYLIAKFIGIKLISELKRENRLKFILVSIAVAELSLVAFGALPTPYNMFAMFFNGLSLGCMWGVIFSFIEGRRTTDILASLLGISIVISSGTAKSIGLFVMNTLNVSEFWMPALIGAFALPLLALLGYSLTRLPQPTAQDIEQKSSRVTLNGKQRKELFIDFMPFLVLLFVANLMLVVLRDIKEDFLVKIIDMNGQSSWMFAQVDTVVTLIILALFGAMVFVKSNIKVLVALLGLVVLGTATMSFISFNYDSLQLDAITWLFVQSLCLYIAYLCFQSIFFDRFIACFKIKGNVGFFIVTIDFIGYTGTVLVLMFKEFAHVDINWLEFYNILSGYVGLICTVAFTCSMIYLIQRYKKEKQLKKAKEAEMSNGIKFTGEGMEPTTFSQI</sequence>
<comment type="caution">
    <text evidence="1">The sequence shown here is derived from an EMBL/GenBank/DDBJ whole genome shotgun (WGS) entry which is preliminary data.</text>
</comment>
<evidence type="ECO:0000313" key="2">
    <source>
        <dbReference type="Proteomes" id="UP000375690"/>
    </source>
</evidence>
<dbReference type="AlphaFoldDB" id="A0A139KSC7"/>
<dbReference type="SUPFAM" id="SSF103473">
    <property type="entry name" value="MFS general substrate transporter"/>
    <property type="match status" value="1"/>
</dbReference>
<dbReference type="InterPro" id="IPR036259">
    <property type="entry name" value="MFS_trans_sf"/>
</dbReference>
<dbReference type="STRING" id="28116.Bovatus_04987"/>
<dbReference type="Proteomes" id="UP000375690">
    <property type="component" value="Unassembled WGS sequence"/>
</dbReference>